<dbReference type="Proteomes" id="UP000051574">
    <property type="component" value="Unassembled WGS sequence"/>
</dbReference>
<dbReference type="InterPro" id="IPR005204">
    <property type="entry name" value="Hemocyanin_N"/>
</dbReference>
<gene>
    <name evidence="4" type="ORF">AMK59_6998</name>
</gene>
<protein>
    <recommendedName>
        <fullName evidence="6">Hemocyanin/hexamerin middle domain-containing protein</fullName>
    </recommendedName>
</protein>
<dbReference type="EMBL" id="LJIG01022787">
    <property type="protein sequence ID" value="KRT78720.1"/>
    <property type="molecule type" value="Genomic_DNA"/>
</dbReference>
<comment type="caution">
    <text evidence="4">The sequence shown here is derived from an EMBL/GenBank/DDBJ whole genome shotgun (WGS) entry which is preliminary data.</text>
</comment>
<accession>A0A0T6AU60</accession>
<evidence type="ECO:0000313" key="4">
    <source>
        <dbReference type="EMBL" id="KRT78720.1"/>
    </source>
</evidence>
<dbReference type="InterPro" id="IPR008922">
    <property type="entry name" value="Di-copper_centre_dom_sf"/>
</dbReference>
<keyword evidence="1" id="KW-0758">Storage protein</keyword>
<dbReference type="InterPro" id="IPR013788">
    <property type="entry name" value="Hemocyanin/hexamerin"/>
</dbReference>
<evidence type="ECO:0000313" key="5">
    <source>
        <dbReference type="Proteomes" id="UP000051574"/>
    </source>
</evidence>
<dbReference type="PANTHER" id="PTHR11511:SF5">
    <property type="entry name" value="FAT-BODY PROTEIN 1-RELATED"/>
    <property type="match status" value="1"/>
</dbReference>
<reference evidence="4 5" key="1">
    <citation type="submission" date="2015-09" db="EMBL/GenBank/DDBJ databases">
        <title>Draft genome of the scarab beetle Oryctes borbonicus.</title>
        <authorList>
            <person name="Meyer J.M."/>
            <person name="Markov G.V."/>
            <person name="Baskaran P."/>
            <person name="Herrmann M."/>
            <person name="Sommer R.J."/>
            <person name="Roedelsperger C."/>
        </authorList>
    </citation>
    <scope>NUCLEOTIDE SEQUENCE [LARGE SCALE GENOMIC DNA]</scope>
    <source>
        <strain evidence="4">OB123</strain>
        <tissue evidence="4">Whole animal</tissue>
    </source>
</reference>
<dbReference type="Pfam" id="PF00372">
    <property type="entry name" value="Hemocyanin_M"/>
    <property type="match status" value="1"/>
</dbReference>
<feature type="non-terminal residue" evidence="4">
    <location>
        <position position="294"/>
    </location>
</feature>
<dbReference type="Pfam" id="PF03722">
    <property type="entry name" value="Hemocyanin_N"/>
    <property type="match status" value="1"/>
</dbReference>
<evidence type="ECO:0000259" key="2">
    <source>
        <dbReference type="Pfam" id="PF00372"/>
    </source>
</evidence>
<evidence type="ECO:0008006" key="6">
    <source>
        <dbReference type="Google" id="ProtNLM"/>
    </source>
</evidence>
<dbReference type="Gene3D" id="1.20.1370.10">
    <property type="entry name" value="Hemocyanin, N-terminal domain"/>
    <property type="match status" value="1"/>
</dbReference>
<dbReference type="PANTHER" id="PTHR11511">
    <property type="entry name" value="LARVAL STORAGE PROTEIN/PHENOLOXIDASE"/>
    <property type="match status" value="1"/>
</dbReference>
<proteinExistence type="predicted"/>
<name>A0A0T6AU60_9SCAR</name>
<keyword evidence="5" id="KW-1185">Reference proteome</keyword>
<dbReference type="AlphaFoldDB" id="A0A0T6AU60"/>
<dbReference type="GO" id="GO:0045735">
    <property type="term" value="F:nutrient reservoir activity"/>
    <property type="evidence" value="ECO:0007669"/>
    <property type="project" value="UniProtKB-KW"/>
</dbReference>
<dbReference type="InterPro" id="IPR000896">
    <property type="entry name" value="Hemocyanin/hexamerin_mid_dom"/>
</dbReference>
<dbReference type="PRINTS" id="PR00187">
    <property type="entry name" value="HAEMOCYANIN"/>
</dbReference>
<dbReference type="SUPFAM" id="SSF48050">
    <property type="entry name" value="Hemocyanin, N-terminal domain"/>
    <property type="match status" value="1"/>
</dbReference>
<dbReference type="GO" id="GO:0005576">
    <property type="term" value="C:extracellular region"/>
    <property type="evidence" value="ECO:0007669"/>
    <property type="project" value="UniProtKB-ARBA"/>
</dbReference>
<dbReference type="Gene3D" id="1.10.1280.10">
    <property type="entry name" value="Di-copper center containing domain from catechol oxidase"/>
    <property type="match status" value="1"/>
</dbReference>
<dbReference type="InterPro" id="IPR036697">
    <property type="entry name" value="Hemocyanin_N_sf"/>
</dbReference>
<evidence type="ECO:0000259" key="3">
    <source>
        <dbReference type="Pfam" id="PF03722"/>
    </source>
</evidence>
<organism evidence="4 5">
    <name type="scientific">Oryctes borbonicus</name>
    <dbReference type="NCBI Taxonomy" id="1629725"/>
    <lineage>
        <taxon>Eukaryota</taxon>
        <taxon>Metazoa</taxon>
        <taxon>Ecdysozoa</taxon>
        <taxon>Arthropoda</taxon>
        <taxon>Hexapoda</taxon>
        <taxon>Insecta</taxon>
        <taxon>Pterygota</taxon>
        <taxon>Neoptera</taxon>
        <taxon>Endopterygota</taxon>
        <taxon>Coleoptera</taxon>
        <taxon>Polyphaga</taxon>
        <taxon>Scarabaeiformia</taxon>
        <taxon>Scarabaeidae</taxon>
        <taxon>Dynastinae</taxon>
        <taxon>Oryctes</taxon>
    </lineage>
</organism>
<feature type="domain" description="Hemocyanin middle" evidence="2">
    <location>
        <begin position="108"/>
        <end position="293"/>
    </location>
</feature>
<feature type="non-terminal residue" evidence="4">
    <location>
        <position position="1"/>
    </location>
</feature>
<sequence length="294" mass="34652">FKNEYLPEDQQLLSHFAPNENLFKNFTKFSTFVDEKWLKKGEIFSLLHQPHLEQATLLFKALYYTKTVDGMYKLAAWSKQFVNERMWSYSVSVALIHRPETFGIILPPHYEMNPNFYFNSEVITKMEQSRNECNAKSKNVDVVVNDIVLERYTNFDTEHLLRYFTEDIGLNLCYHSYSIFYPLWMDGDEFRLKLDHRGEIFYYILFQLVARYNVERLSNGLGEVAAIDFTSPLDFGYYPGLTYPNGVPFPSRPEGVRLSEVRKNSLSRNNNLTNSYIRLRDSAFRIQNVIDLGR</sequence>
<feature type="domain" description="Hemocyanin N-terminal" evidence="3">
    <location>
        <begin position="19"/>
        <end position="101"/>
    </location>
</feature>
<evidence type="ECO:0000256" key="1">
    <source>
        <dbReference type="ARBA" id="ARBA00022761"/>
    </source>
</evidence>
<dbReference type="SUPFAM" id="SSF48056">
    <property type="entry name" value="Di-copper centre-containing domain"/>
    <property type="match status" value="1"/>
</dbReference>
<dbReference type="OrthoDB" id="6371642at2759"/>